<dbReference type="Pfam" id="PF00104">
    <property type="entry name" value="Hormone_recep"/>
    <property type="match status" value="1"/>
</dbReference>
<protein>
    <submittedName>
        <fullName evidence="6">NR LBD domain-containing protein</fullName>
    </submittedName>
</protein>
<reference evidence="6" key="1">
    <citation type="submission" date="2022-11" db="UniProtKB">
        <authorList>
            <consortium name="WormBaseParasite"/>
        </authorList>
    </citation>
    <scope>IDENTIFICATION</scope>
</reference>
<evidence type="ECO:0000259" key="4">
    <source>
        <dbReference type="PROSITE" id="PS51843"/>
    </source>
</evidence>
<organism evidence="5 6">
    <name type="scientific">Panagrolaimus davidi</name>
    <dbReference type="NCBI Taxonomy" id="227884"/>
    <lineage>
        <taxon>Eukaryota</taxon>
        <taxon>Metazoa</taxon>
        <taxon>Ecdysozoa</taxon>
        <taxon>Nematoda</taxon>
        <taxon>Chromadorea</taxon>
        <taxon>Rhabditida</taxon>
        <taxon>Tylenchina</taxon>
        <taxon>Panagrolaimomorpha</taxon>
        <taxon>Panagrolaimoidea</taxon>
        <taxon>Panagrolaimidae</taxon>
        <taxon>Panagrolaimus</taxon>
    </lineage>
</organism>
<dbReference type="Proteomes" id="UP000887578">
    <property type="component" value="Unplaced"/>
</dbReference>
<proteinExistence type="predicted"/>
<dbReference type="WBParaSite" id="PDA_v2.g1508.t1">
    <property type="protein sequence ID" value="PDA_v2.g1508.t1"/>
    <property type="gene ID" value="PDA_v2.g1508"/>
</dbReference>
<name>A0A914PAH4_9BILA</name>
<dbReference type="InterPro" id="IPR000536">
    <property type="entry name" value="Nucl_hrmn_rcpt_lig-bd"/>
</dbReference>
<evidence type="ECO:0000256" key="2">
    <source>
        <dbReference type="ARBA" id="ARBA00023163"/>
    </source>
</evidence>
<keyword evidence="3" id="KW-0675">Receptor</keyword>
<keyword evidence="2" id="KW-0804">Transcription</keyword>
<dbReference type="SUPFAM" id="SSF48508">
    <property type="entry name" value="Nuclear receptor ligand-binding domain"/>
    <property type="match status" value="1"/>
</dbReference>
<accession>A0A914PAH4</accession>
<dbReference type="InterPro" id="IPR035500">
    <property type="entry name" value="NHR-like_dom_sf"/>
</dbReference>
<dbReference type="PROSITE" id="PS51843">
    <property type="entry name" value="NR_LBD"/>
    <property type="match status" value="1"/>
</dbReference>
<keyword evidence="5" id="KW-1185">Reference proteome</keyword>
<dbReference type="Gene3D" id="1.10.565.10">
    <property type="entry name" value="Retinoid X Receptor"/>
    <property type="match status" value="1"/>
</dbReference>
<evidence type="ECO:0000313" key="5">
    <source>
        <dbReference type="Proteomes" id="UP000887578"/>
    </source>
</evidence>
<sequence length="101" mass="11779">MIKAGIDDYSMIAIYGLCLFQDYNADISSKTRQIVSEVKDEILRDLHIHYRNQGLSDIELTTKMSKIMLLVPTLEHVGRLFRENFHLVDLFCMLDVPRAYK</sequence>
<keyword evidence="1" id="KW-0805">Transcription regulation</keyword>
<evidence type="ECO:0000256" key="1">
    <source>
        <dbReference type="ARBA" id="ARBA00023015"/>
    </source>
</evidence>
<evidence type="ECO:0000256" key="3">
    <source>
        <dbReference type="ARBA" id="ARBA00023170"/>
    </source>
</evidence>
<evidence type="ECO:0000313" key="6">
    <source>
        <dbReference type="WBParaSite" id="PDA_v2.g1508.t1"/>
    </source>
</evidence>
<feature type="domain" description="NR LBD" evidence="4">
    <location>
        <begin position="1"/>
        <end position="101"/>
    </location>
</feature>
<dbReference type="AlphaFoldDB" id="A0A914PAH4"/>